<keyword evidence="10" id="KW-0902">Two-component regulatory system</keyword>
<sequence>MNKSRMWSPIQKIFHSFSLKQRIWLTFVVLITLGLMATGSIAYLIASKEIQRNAMQSSQDTVNQSAQIVNERLKNIGIAIRALMFSDAFKQLMKDVQANDRSSYYKSLTSLQYVFSQVKFNDSMIDSILIATPFGDFYPTSSVRNTANSFYQSEMYAHFKQLNRGFWSQGHVDPFFTGKQRVISLVTEGVGEDSFMVYEPTNVYVVVNVKEDDLRDLFMDNLTKTNKQYYFIDNKGEDVNYADRTSKDHFIQKPAFFEQLSDQMKGSFFYTNDKKDYLVNYSRLEVKDDWMIVSVQAKDDLLAKLNGIKRATTYVIIGFIILSLFITNNLTYLLLKPLYRLQRLMKRVEENDLSVRFESVYKDEVSQVGFRFNRMLDEIKQLIEDVKNRERDKRKAEIKALSAQMDPHFFYNTLNTVYCKSVLGENDDVNEMILALSQMFQLSLSGGRDLITLEDELEHVRQYLAIQQRSYENLFVCKFEVEPELLACLVPKIMIQPLVENCILHGFKDMTSGGDILISAHAEGDWLHITVEDNGHGLVPEKLLQGIVHPTTSKHGYALRNIYTRLQLYFGDQQRMEITNNDVGGARIELWIPSYEGEEDFHEHEPTG</sequence>
<keyword evidence="6" id="KW-0547">Nucleotide-binding</keyword>
<dbReference type="EMBL" id="JAMDMX010000079">
    <property type="protein sequence ID" value="MCY9695685.1"/>
    <property type="molecule type" value="Genomic_DNA"/>
</dbReference>
<gene>
    <name evidence="15" type="ORF">M5X19_22670</name>
</gene>
<evidence type="ECO:0000313" key="16">
    <source>
        <dbReference type="Proteomes" id="UP001527099"/>
    </source>
</evidence>
<evidence type="ECO:0000256" key="13">
    <source>
        <dbReference type="SAM" id="Phobius"/>
    </source>
</evidence>
<dbReference type="InterPro" id="IPR010559">
    <property type="entry name" value="Sig_transdc_His_kin_internal"/>
</dbReference>
<proteinExistence type="predicted"/>
<feature type="coiled-coil region" evidence="12">
    <location>
        <begin position="372"/>
        <end position="399"/>
    </location>
</feature>
<dbReference type="GO" id="GO:0016301">
    <property type="term" value="F:kinase activity"/>
    <property type="evidence" value="ECO:0007669"/>
    <property type="project" value="UniProtKB-KW"/>
</dbReference>
<keyword evidence="12" id="KW-0175">Coiled coil</keyword>
<evidence type="ECO:0000256" key="3">
    <source>
        <dbReference type="ARBA" id="ARBA00022553"/>
    </source>
</evidence>
<dbReference type="Pfam" id="PF02518">
    <property type="entry name" value="HATPase_c"/>
    <property type="match status" value="1"/>
</dbReference>
<dbReference type="InterPro" id="IPR036890">
    <property type="entry name" value="HATPase_C_sf"/>
</dbReference>
<comment type="subcellular location">
    <subcellularLocation>
        <location evidence="1">Cell membrane</location>
        <topology evidence="1">Multi-pass membrane protein</topology>
    </subcellularLocation>
</comment>
<evidence type="ECO:0000256" key="1">
    <source>
        <dbReference type="ARBA" id="ARBA00004651"/>
    </source>
</evidence>
<reference evidence="15 16" key="1">
    <citation type="submission" date="2022-05" db="EMBL/GenBank/DDBJ databases">
        <title>Genome Sequencing of Bee-Associated Microbes.</title>
        <authorList>
            <person name="Dunlap C."/>
        </authorList>
    </citation>
    <scope>NUCLEOTIDE SEQUENCE [LARGE SCALE GENOMIC DNA]</scope>
    <source>
        <strain evidence="15 16">NRRL B-14421</strain>
    </source>
</reference>
<evidence type="ECO:0000259" key="14">
    <source>
        <dbReference type="PROSITE" id="PS50885"/>
    </source>
</evidence>
<dbReference type="PANTHER" id="PTHR34220">
    <property type="entry name" value="SENSOR HISTIDINE KINASE YPDA"/>
    <property type="match status" value="1"/>
</dbReference>
<protein>
    <submittedName>
        <fullName evidence="15">Sensor histidine kinase</fullName>
    </submittedName>
</protein>
<dbReference type="SMART" id="SM00304">
    <property type="entry name" value="HAMP"/>
    <property type="match status" value="1"/>
</dbReference>
<keyword evidence="2" id="KW-1003">Cell membrane</keyword>
<dbReference type="Pfam" id="PF00672">
    <property type="entry name" value="HAMP"/>
    <property type="match status" value="1"/>
</dbReference>
<evidence type="ECO:0000256" key="8">
    <source>
        <dbReference type="ARBA" id="ARBA00022840"/>
    </source>
</evidence>
<dbReference type="SUPFAM" id="SSF158472">
    <property type="entry name" value="HAMP domain-like"/>
    <property type="match status" value="1"/>
</dbReference>
<keyword evidence="7 15" id="KW-0418">Kinase</keyword>
<name>A0ABT4GHK7_9BACL</name>
<dbReference type="Pfam" id="PF06580">
    <property type="entry name" value="His_kinase"/>
    <property type="match status" value="1"/>
</dbReference>
<dbReference type="SUPFAM" id="SSF55874">
    <property type="entry name" value="ATPase domain of HSP90 chaperone/DNA topoisomerase II/histidine kinase"/>
    <property type="match status" value="1"/>
</dbReference>
<feature type="transmembrane region" description="Helical" evidence="13">
    <location>
        <begin position="314"/>
        <end position="335"/>
    </location>
</feature>
<evidence type="ECO:0000256" key="12">
    <source>
        <dbReference type="SAM" id="Coils"/>
    </source>
</evidence>
<keyword evidence="16" id="KW-1185">Reference proteome</keyword>
<keyword evidence="3" id="KW-0597">Phosphoprotein</keyword>
<feature type="domain" description="HAMP" evidence="14">
    <location>
        <begin position="332"/>
        <end position="384"/>
    </location>
</feature>
<keyword evidence="9 13" id="KW-1133">Transmembrane helix</keyword>
<dbReference type="RefSeq" id="WP_268616920.1">
    <property type="nucleotide sequence ID" value="NZ_JAMDMX010000079.1"/>
</dbReference>
<accession>A0ABT4GHK7</accession>
<dbReference type="InterPro" id="IPR050640">
    <property type="entry name" value="Bact_2-comp_sensor_kinase"/>
</dbReference>
<evidence type="ECO:0000256" key="7">
    <source>
        <dbReference type="ARBA" id="ARBA00022777"/>
    </source>
</evidence>
<organism evidence="15 16">
    <name type="scientific">Paenibacillus alginolyticus</name>
    <dbReference type="NCBI Taxonomy" id="59839"/>
    <lineage>
        <taxon>Bacteria</taxon>
        <taxon>Bacillati</taxon>
        <taxon>Bacillota</taxon>
        <taxon>Bacilli</taxon>
        <taxon>Bacillales</taxon>
        <taxon>Paenibacillaceae</taxon>
        <taxon>Paenibacillus</taxon>
    </lineage>
</organism>
<dbReference type="InterPro" id="IPR003594">
    <property type="entry name" value="HATPase_dom"/>
</dbReference>
<keyword evidence="8" id="KW-0067">ATP-binding</keyword>
<dbReference type="Proteomes" id="UP001527099">
    <property type="component" value="Unassembled WGS sequence"/>
</dbReference>
<evidence type="ECO:0000256" key="2">
    <source>
        <dbReference type="ARBA" id="ARBA00022475"/>
    </source>
</evidence>
<keyword evidence="11 13" id="KW-0472">Membrane</keyword>
<evidence type="ECO:0000256" key="6">
    <source>
        <dbReference type="ARBA" id="ARBA00022741"/>
    </source>
</evidence>
<comment type="caution">
    <text evidence="15">The sequence shown here is derived from an EMBL/GenBank/DDBJ whole genome shotgun (WGS) entry which is preliminary data.</text>
</comment>
<keyword evidence="4" id="KW-0808">Transferase</keyword>
<dbReference type="CDD" id="cd06225">
    <property type="entry name" value="HAMP"/>
    <property type="match status" value="1"/>
</dbReference>
<evidence type="ECO:0000256" key="4">
    <source>
        <dbReference type="ARBA" id="ARBA00022679"/>
    </source>
</evidence>
<evidence type="ECO:0000256" key="5">
    <source>
        <dbReference type="ARBA" id="ARBA00022692"/>
    </source>
</evidence>
<evidence type="ECO:0000256" key="11">
    <source>
        <dbReference type="ARBA" id="ARBA00023136"/>
    </source>
</evidence>
<evidence type="ECO:0000256" key="10">
    <source>
        <dbReference type="ARBA" id="ARBA00023012"/>
    </source>
</evidence>
<dbReference type="PANTHER" id="PTHR34220:SF11">
    <property type="entry name" value="SENSOR PROTEIN KINASE HPTS"/>
    <property type="match status" value="1"/>
</dbReference>
<dbReference type="Gene3D" id="3.30.565.10">
    <property type="entry name" value="Histidine kinase-like ATPase, C-terminal domain"/>
    <property type="match status" value="1"/>
</dbReference>
<dbReference type="Gene3D" id="6.10.340.10">
    <property type="match status" value="1"/>
</dbReference>
<dbReference type="PROSITE" id="PS50885">
    <property type="entry name" value="HAMP"/>
    <property type="match status" value="1"/>
</dbReference>
<keyword evidence="5 13" id="KW-0812">Transmembrane</keyword>
<dbReference type="InterPro" id="IPR003660">
    <property type="entry name" value="HAMP_dom"/>
</dbReference>
<evidence type="ECO:0000313" key="15">
    <source>
        <dbReference type="EMBL" id="MCY9695685.1"/>
    </source>
</evidence>
<evidence type="ECO:0000256" key="9">
    <source>
        <dbReference type="ARBA" id="ARBA00022989"/>
    </source>
</evidence>